<proteinExistence type="predicted"/>
<dbReference type="InterPro" id="IPR001173">
    <property type="entry name" value="Glyco_trans_2-like"/>
</dbReference>
<dbReference type="PANTHER" id="PTHR43685">
    <property type="entry name" value="GLYCOSYLTRANSFERASE"/>
    <property type="match status" value="1"/>
</dbReference>
<comment type="caution">
    <text evidence="3">The sequence shown here is derived from an EMBL/GenBank/DDBJ whole genome shotgun (WGS) entry which is preliminary data.</text>
</comment>
<feature type="domain" description="Glycosyltransferase 2-like" evidence="2">
    <location>
        <begin position="9"/>
        <end position="167"/>
    </location>
</feature>
<reference evidence="3 4" key="1">
    <citation type="journal article" date="2017" name="BMC Genomics">
        <title>Genome sequencing of 39 Akkermansia muciniphila isolates reveals its population structure, genomic and functional diverisity, and global distribution in mammalian gut microbiotas.</title>
        <authorList>
            <person name="Guo X."/>
            <person name="Li S."/>
            <person name="Zhang J."/>
            <person name="Wu F."/>
            <person name="Li X."/>
            <person name="Wu D."/>
            <person name="Zhang M."/>
            <person name="Ou Z."/>
            <person name="Jie Z."/>
            <person name="Yan Q."/>
            <person name="Li P."/>
            <person name="Yi J."/>
            <person name="Peng Y."/>
        </authorList>
    </citation>
    <scope>NUCLEOTIDE SEQUENCE [LARGE SCALE GENOMIC DNA]</scope>
    <source>
        <strain evidence="3 4">GP43</strain>
    </source>
</reference>
<dbReference type="Proteomes" id="UP000235914">
    <property type="component" value="Unassembled WGS sequence"/>
</dbReference>
<name>A0AAP8NMK0_9BACT</name>
<dbReference type="InterPro" id="IPR029044">
    <property type="entry name" value="Nucleotide-diphossugar_trans"/>
</dbReference>
<keyword evidence="1" id="KW-0812">Transmembrane</keyword>
<dbReference type="Pfam" id="PF00535">
    <property type="entry name" value="Glycos_transf_2"/>
    <property type="match status" value="1"/>
</dbReference>
<evidence type="ECO:0000256" key="1">
    <source>
        <dbReference type="SAM" id="Phobius"/>
    </source>
</evidence>
<evidence type="ECO:0000313" key="4">
    <source>
        <dbReference type="Proteomes" id="UP000235914"/>
    </source>
</evidence>
<protein>
    <recommendedName>
        <fullName evidence="2">Glycosyltransferase 2-like domain-containing protein</fullName>
    </recommendedName>
</protein>
<evidence type="ECO:0000259" key="2">
    <source>
        <dbReference type="Pfam" id="PF00535"/>
    </source>
</evidence>
<keyword evidence="1" id="KW-1133">Transmembrane helix</keyword>
<feature type="transmembrane region" description="Helical" evidence="1">
    <location>
        <begin position="286"/>
        <end position="311"/>
    </location>
</feature>
<gene>
    <name evidence="3" type="ORF">CXU09_07225</name>
</gene>
<keyword evidence="1" id="KW-0472">Membrane</keyword>
<accession>A0AAP8NMK0</accession>
<dbReference type="AlphaFoldDB" id="A0AAP8NMK0"/>
<dbReference type="EMBL" id="PJKN01000003">
    <property type="protein sequence ID" value="PNC56394.1"/>
    <property type="molecule type" value="Genomic_DNA"/>
</dbReference>
<dbReference type="SUPFAM" id="SSF53448">
    <property type="entry name" value="Nucleotide-diphospho-sugar transferases"/>
    <property type="match status" value="1"/>
</dbReference>
<dbReference type="InterPro" id="IPR050834">
    <property type="entry name" value="Glycosyltransf_2"/>
</dbReference>
<dbReference type="RefSeq" id="WP_102735668.1">
    <property type="nucleotide sequence ID" value="NZ_JAVSNI010000005.1"/>
</dbReference>
<organism evidence="3 4">
    <name type="scientific">Akkermansia muciniphila</name>
    <dbReference type="NCBI Taxonomy" id="239935"/>
    <lineage>
        <taxon>Bacteria</taxon>
        <taxon>Pseudomonadati</taxon>
        <taxon>Verrucomicrobiota</taxon>
        <taxon>Verrucomicrobiia</taxon>
        <taxon>Verrucomicrobiales</taxon>
        <taxon>Akkermansiaceae</taxon>
        <taxon>Akkermansia</taxon>
    </lineage>
</organism>
<sequence length="320" mass="36533">MPSRPPFFSIIIPVYNLADYIQETLSGIKDQLWDDYEIIAVDDGSTDGTAELLDRLDNPRLTVLHQRNKGVSCARNTAINAARGVYIAFLDGDDVWLPEHLSHAAHFFQAHPDAAWYTSSYAKSFSPEQDKKNIHSGEHPVFRLGHYFPDGIRCIHTSSTIIRRDAIPEGGMFPEDLRYGEDLVAFATIASLHPVIGINDSITVLYRQRRDSAVHSPMDLNTKVEQDAAIFRHFMAIPANRENARATMNYYRSMSLSFWINRIMSSRLNTWLPSIRERKAATGTMVSLWITLFVLCNFLNVIFFSLPLLLLQKLRIRFQK</sequence>
<dbReference type="Gene3D" id="3.90.550.10">
    <property type="entry name" value="Spore Coat Polysaccharide Biosynthesis Protein SpsA, Chain A"/>
    <property type="match status" value="1"/>
</dbReference>
<dbReference type="PANTHER" id="PTHR43685:SF2">
    <property type="entry name" value="GLYCOSYLTRANSFERASE 2-LIKE DOMAIN-CONTAINING PROTEIN"/>
    <property type="match status" value="1"/>
</dbReference>
<dbReference type="CDD" id="cd00761">
    <property type="entry name" value="Glyco_tranf_GTA_type"/>
    <property type="match status" value="1"/>
</dbReference>
<evidence type="ECO:0000313" key="3">
    <source>
        <dbReference type="EMBL" id="PNC56394.1"/>
    </source>
</evidence>